<dbReference type="SMART" id="SM00458">
    <property type="entry name" value="RICIN"/>
    <property type="match status" value="1"/>
</dbReference>
<dbReference type="SUPFAM" id="SSF50370">
    <property type="entry name" value="Ricin B-like lectins"/>
    <property type="match status" value="1"/>
</dbReference>
<evidence type="ECO:0000259" key="1">
    <source>
        <dbReference type="SMART" id="SM00458"/>
    </source>
</evidence>
<dbReference type="InterPro" id="IPR035992">
    <property type="entry name" value="Ricin_B-like_lectins"/>
</dbReference>
<dbReference type="Pfam" id="PF14200">
    <property type="entry name" value="RicinB_lectin_2"/>
    <property type="match status" value="1"/>
</dbReference>
<sequence length="147" mass="15835">MESGKPLADGVYTIKSAKDENYIFDVNGSSTDDGAKVIVYKNNGGSHQQFKLTQIKGNQYTIQNVHSEKWLISKGTVGAALVQSGSVSEMSAKTFSIVKQSDGSYRITDSKGLFLGITGGKIANGTPIILWNKASDASQTYTFEKLD</sequence>
<proteinExistence type="predicted"/>
<reference evidence="2" key="1">
    <citation type="submission" date="2019-08" db="EMBL/GenBank/DDBJ databases">
        <authorList>
            <person name="Kucharzyk K."/>
            <person name="Murdoch R.W."/>
            <person name="Higgins S."/>
            <person name="Loffler F."/>
        </authorList>
    </citation>
    <scope>NUCLEOTIDE SEQUENCE</scope>
</reference>
<dbReference type="EMBL" id="VSSQ01038233">
    <property type="protein sequence ID" value="MPM91121.1"/>
    <property type="molecule type" value="Genomic_DNA"/>
</dbReference>
<dbReference type="CDD" id="cd00161">
    <property type="entry name" value="beta-trefoil_Ricin-like"/>
    <property type="match status" value="1"/>
</dbReference>
<dbReference type="Gene3D" id="2.80.10.50">
    <property type="match status" value="2"/>
</dbReference>
<name>A0A645DPA8_9ZZZZ</name>
<organism evidence="2">
    <name type="scientific">bioreactor metagenome</name>
    <dbReference type="NCBI Taxonomy" id="1076179"/>
    <lineage>
        <taxon>unclassified sequences</taxon>
        <taxon>metagenomes</taxon>
        <taxon>ecological metagenomes</taxon>
    </lineage>
</organism>
<gene>
    <name evidence="2" type="ORF">SDC9_138247</name>
</gene>
<accession>A0A645DPA8</accession>
<dbReference type="InterPro" id="IPR000772">
    <property type="entry name" value="Ricin_B_lectin"/>
</dbReference>
<feature type="domain" description="Ricin B lectin" evidence="1">
    <location>
        <begin position="9"/>
        <end position="144"/>
    </location>
</feature>
<dbReference type="AlphaFoldDB" id="A0A645DPA8"/>
<evidence type="ECO:0000313" key="2">
    <source>
        <dbReference type="EMBL" id="MPM91121.1"/>
    </source>
</evidence>
<protein>
    <recommendedName>
        <fullName evidence="1">Ricin B lectin domain-containing protein</fullName>
    </recommendedName>
</protein>
<comment type="caution">
    <text evidence="2">The sequence shown here is derived from an EMBL/GenBank/DDBJ whole genome shotgun (WGS) entry which is preliminary data.</text>
</comment>